<dbReference type="PROSITE" id="PS50005">
    <property type="entry name" value="TPR"/>
    <property type="match status" value="2"/>
</dbReference>
<dbReference type="OrthoDB" id="2335338at2759"/>
<accession>A0A4V3XIM1</accession>
<evidence type="ECO:0000256" key="3">
    <source>
        <dbReference type="ARBA" id="ARBA00022803"/>
    </source>
</evidence>
<keyword evidence="8" id="KW-1185">Reference proteome</keyword>
<evidence type="ECO:0000313" key="7">
    <source>
        <dbReference type="EMBL" id="THH29733.1"/>
    </source>
</evidence>
<dbReference type="AlphaFoldDB" id="A0A4V3XIM1"/>
<dbReference type="PANTHER" id="PTHR45831">
    <property type="entry name" value="LD24721P"/>
    <property type="match status" value="1"/>
</dbReference>
<dbReference type="InterPro" id="IPR047150">
    <property type="entry name" value="SGT"/>
</dbReference>
<dbReference type="GO" id="GO:0016020">
    <property type="term" value="C:membrane"/>
    <property type="evidence" value="ECO:0007669"/>
    <property type="project" value="TreeGrafter"/>
</dbReference>
<name>A0A4V3XIM1_9APHY</name>
<evidence type="ECO:0000256" key="4">
    <source>
        <dbReference type="PROSITE-ProRule" id="PRU00339"/>
    </source>
</evidence>
<reference evidence="7 8" key="1">
    <citation type="submission" date="2019-02" db="EMBL/GenBank/DDBJ databases">
        <title>Genome sequencing of the rare red list fungi Antrodiella citrinella (Flaviporus citrinellus).</title>
        <authorList>
            <person name="Buettner E."/>
            <person name="Kellner H."/>
        </authorList>
    </citation>
    <scope>NUCLEOTIDE SEQUENCE [LARGE SCALE GENOMIC DNA]</scope>
    <source>
        <strain evidence="7 8">DSM 108506</strain>
    </source>
</reference>
<feature type="compositionally biased region" description="Low complexity" evidence="5">
    <location>
        <begin position="81"/>
        <end position="94"/>
    </location>
</feature>
<dbReference type="InterPro" id="IPR032374">
    <property type="entry name" value="SGTA_dimer"/>
</dbReference>
<evidence type="ECO:0000256" key="5">
    <source>
        <dbReference type="SAM" id="MobiDB-lite"/>
    </source>
</evidence>
<dbReference type="Pfam" id="PF13414">
    <property type="entry name" value="TPR_11"/>
    <property type="match status" value="1"/>
</dbReference>
<protein>
    <recommendedName>
        <fullName evidence="6">SGTA homodimerisation domain-containing protein</fullName>
    </recommendedName>
</protein>
<dbReference type="GO" id="GO:0060090">
    <property type="term" value="F:molecular adaptor activity"/>
    <property type="evidence" value="ECO:0007669"/>
    <property type="project" value="TreeGrafter"/>
</dbReference>
<feature type="domain" description="SGTA homodimerisation" evidence="6">
    <location>
        <begin position="3"/>
        <end position="68"/>
    </location>
</feature>
<feature type="region of interest" description="Disordered" evidence="5">
    <location>
        <begin position="212"/>
        <end position="246"/>
    </location>
</feature>
<keyword evidence="3 4" id="KW-0802">TPR repeat</keyword>
<dbReference type="SUPFAM" id="SSF48452">
    <property type="entry name" value="TPR-like"/>
    <property type="match status" value="1"/>
</dbReference>
<comment type="caution">
    <text evidence="7">The sequence shown here is derived from an EMBL/GenBank/DDBJ whole genome shotgun (WGS) entry which is preliminary data.</text>
</comment>
<feature type="region of interest" description="Disordered" evidence="5">
    <location>
        <begin position="81"/>
        <end position="100"/>
    </location>
</feature>
<keyword evidence="2" id="KW-0677">Repeat</keyword>
<proteinExistence type="inferred from homology"/>
<dbReference type="GO" id="GO:0006620">
    <property type="term" value="P:post-translational protein targeting to endoplasmic reticulum membrane"/>
    <property type="evidence" value="ECO:0007669"/>
    <property type="project" value="TreeGrafter"/>
</dbReference>
<dbReference type="FunFam" id="1.20.5.420:FF:000005">
    <property type="entry name" value="Hsc70 cochaperone (SGT), putative"/>
    <property type="match status" value="1"/>
</dbReference>
<dbReference type="EMBL" id="SGPM01000110">
    <property type="protein sequence ID" value="THH29733.1"/>
    <property type="molecule type" value="Genomic_DNA"/>
</dbReference>
<feature type="region of interest" description="Disordered" evidence="5">
    <location>
        <begin position="252"/>
        <end position="271"/>
    </location>
</feature>
<dbReference type="InterPro" id="IPR011990">
    <property type="entry name" value="TPR-like_helical_dom_sf"/>
</dbReference>
<dbReference type="FunFam" id="1.25.40.10:FF:000207">
    <property type="entry name" value="Small glutamine-rich tetratricopeptide repeat-containing protein"/>
    <property type="match status" value="1"/>
</dbReference>
<organism evidence="7 8">
    <name type="scientific">Antrodiella citrinella</name>
    <dbReference type="NCBI Taxonomy" id="2447956"/>
    <lineage>
        <taxon>Eukaryota</taxon>
        <taxon>Fungi</taxon>
        <taxon>Dikarya</taxon>
        <taxon>Basidiomycota</taxon>
        <taxon>Agaricomycotina</taxon>
        <taxon>Agaricomycetes</taxon>
        <taxon>Polyporales</taxon>
        <taxon>Steccherinaceae</taxon>
        <taxon>Antrodiella</taxon>
    </lineage>
</organism>
<dbReference type="PANTHER" id="PTHR45831:SF2">
    <property type="entry name" value="LD24721P"/>
    <property type="match status" value="1"/>
</dbReference>
<sequence>MSSKQQLVLSIIDFLNTSIKDGTVKQDDVEALEIASQCIGEAFDVDPTDAAQRTRLSVKPATLPTIFDVFLKTRAKMDTPATPAAAAATPSASTLKVPTAEDKTAAESFKAKGNSHMSTRNYEEAIAAYGKAIELDPTNPVYYSNRAAAHSSTNNHTDAILDAESAIEVEPTFVKAYHRLGHAHYSLSDYSAAAAAFRRGLELDPSNASLKSGLQNAESRVVDEDASTTADAPPAAPSGGGGLAEMLRGLGSGALAPGAPPGGGPDLASLMNNPMMMQMAQQMMSNGGLERMMSNPALANMMGRVQSGGGMPSMDELLSDPGLREMASQLGAGAGAGAGGAGRS</sequence>
<comment type="similarity">
    <text evidence="1">Belongs to the SGT family.</text>
</comment>
<evidence type="ECO:0000259" key="6">
    <source>
        <dbReference type="Pfam" id="PF16546"/>
    </source>
</evidence>
<dbReference type="GO" id="GO:0072380">
    <property type="term" value="C:TRC complex"/>
    <property type="evidence" value="ECO:0007669"/>
    <property type="project" value="TreeGrafter"/>
</dbReference>
<evidence type="ECO:0000256" key="2">
    <source>
        <dbReference type="ARBA" id="ARBA00022737"/>
    </source>
</evidence>
<feature type="repeat" description="TPR" evidence="4">
    <location>
        <begin position="174"/>
        <end position="207"/>
    </location>
</feature>
<evidence type="ECO:0000313" key="8">
    <source>
        <dbReference type="Proteomes" id="UP000308730"/>
    </source>
</evidence>
<dbReference type="Pfam" id="PF00515">
    <property type="entry name" value="TPR_1"/>
    <property type="match status" value="1"/>
</dbReference>
<dbReference type="Proteomes" id="UP000308730">
    <property type="component" value="Unassembled WGS sequence"/>
</dbReference>
<dbReference type="Gene3D" id="1.20.5.420">
    <property type="entry name" value="Immunoglobulin FC, subunit C"/>
    <property type="match status" value="1"/>
</dbReference>
<evidence type="ECO:0000256" key="1">
    <source>
        <dbReference type="ARBA" id="ARBA00008175"/>
    </source>
</evidence>
<dbReference type="InterPro" id="IPR019734">
    <property type="entry name" value="TPR_rpt"/>
</dbReference>
<feature type="repeat" description="TPR" evidence="4">
    <location>
        <begin position="106"/>
        <end position="139"/>
    </location>
</feature>
<dbReference type="PROSITE" id="PS50293">
    <property type="entry name" value="TPR_REGION"/>
    <property type="match status" value="2"/>
</dbReference>
<dbReference type="Gene3D" id="1.25.40.10">
    <property type="entry name" value="Tetratricopeptide repeat domain"/>
    <property type="match status" value="1"/>
</dbReference>
<gene>
    <name evidence="7" type="ORF">EUX98_g4451</name>
</gene>
<dbReference type="SMART" id="SM00028">
    <property type="entry name" value="TPR"/>
    <property type="match status" value="3"/>
</dbReference>
<dbReference type="Pfam" id="PF16546">
    <property type="entry name" value="SGTA_dimer"/>
    <property type="match status" value="1"/>
</dbReference>